<reference evidence="2 3" key="1">
    <citation type="submission" date="2019-05" db="EMBL/GenBank/DDBJ databases">
        <title>Another draft genome of Portunus trituberculatus and its Hox gene families provides insights of decapod evolution.</title>
        <authorList>
            <person name="Jeong J.-H."/>
            <person name="Song I."/>
            <person name="Kim S."/>
            <person name="Choi T."/>
            <person name="Kim D."/>
            <person name="Ryu S."/>
            <person name="Kim W."/>
        </authorList>
    </citation>
    <scope>NUCLEOTIDE SEQUENCE [LARGE SCALE GENOMIC DNA]</scope>
    <source>
        <tissue evidence="2">Muscle</tissue>
    </source>
</reference>
<keyword evidence="3" id="KW-1185">Reference proteome</keyword>
<dbReference type="AlphaFoldDB" id="A0A5B7G2T8"/>
<proteinExistence type="predicted"/>
<evidence type="ECO:0000313" key="3">
    <source>
        <dbReference type="Proteomes" id="UP000324222"/>
    </source>
</evidence>
<feature type="region of interest" description="Disordered" evidence="1">
    <location>
        <begin position="39"/>
        <end position="67"/>
    </location>
</feature>
<dbReference type="EMBL" id="VSRR010010630">
    <property type="protein sequence ID" value="MPC52116.1"/>
    <property type="molecule type" value="Genomic_DNA"/>
</dbReference>
<protein>
    <submittedName>
        <fullName evidence="2">Uncharacterized protein</fullName>
    </submittedName>
</protein>
<feature type="region of interest" description="Disordered" evidence="1">
    <location>
        <begin position="1"/>
        <end position="23"/>
    </location>
</feature>
<sequence>MAGRQDTQRECGSKASPGHHLLHPTQLQAAMATQREVEMEAAKKWAQKKGRKKLNDAGTGLNNEKSN</sequence>
<accession>A0A5B7G2T8</accession>
<name>A0A5B7G2T8_PORTR</name>
<comment type="caution">
    <text evidence="2">The sequence shown here is derived from an EMBL/GenBank/DDBJ whole genome shotgun (WGS) entry which is preliminary data.</text>
</comment>
<evidence type="ECO:0000256" key="1">
    <source>
        <dbReference type="SAM" id="MobiDB-lite"/>
    </source>
</evidence>
<gene>
    <name evidence="2" type="ORF">E2C01_045978</name>
</gene>
<feature type="compositionally biased region" description="Basic and acidic residues" evidence="1">
    <location>
        <begin position="1"/>
        <end position="12"/>
    </location>
</feature>
<dbReference type="Proteomes" id="UP000324222">
    <property type="component" value="Unassembled WGS sequence"/>
</dbReference>
<organism evidence="2 3">
    <name type="scientific">Portunus trituberculatus</name>
    <name type="common">Swimming crab</name>
    <name type="synonym">Neptunus trituberculatus</name>
    <dbReference type="NCBI Taxonomy" id="210409"/>
    <lineage>
        <taxon>Eukaryota</taxon>
        <taxon>Metazoa</taxon>
        <taxon>Ecdysozoa</taxon>
        <taxon>Arthropoda</taxon>
        <taxon>Crustacea</taxon>
        <taxon>Multicrustacea</taxon>
        <taxon>Malacostraca</taxon>
        <taxon>Eumalacostraca</taxon>
        <taxon>Eucarida</taxon>
        <taxon>Decapoda</taxon>
        <taxon>Pleocyemata</taxon>
        <taxon>Brachyura</taxon>
        <taxon>Eubrachyura</taxon>
        <taxon>Portunoidea</taxon>
        <taxon>Portunidae</taxon>
        <taxon>Portuninae</taxon>
        <taxon>Portunus</taxon>
    </lineage>
</organism>
<evidence type="ECO:0000313" key="2">
    <source>
        <dbReference type="EMBL" id="MPC52116.1"/>
    </source>
</evidence>